<name>C5P7W0_COCP7</name>
<gene>
    <name evidence="1" type="ORF">CPC735_028460</name>
</gene>
<dbReference type="KEGG" id="cpw:9695150"/>
<dbReference type="Proteomes" id="UP000009084">
    <property type="component" value="Unassembled WGS sequence"/>
</dbReference>
<organism evidence="1 2">
    <name type="scientific">Coccidioides posadasii (strain C735)</name>
    <name type="common">Valley fever fungus</name>
    <dbReference type="NCBI Taxonomy" id="222929"/>
    <lineage>
        <taxon>Eukaryota</taxon>
        <taxon>Fungi</taxon>
        <taxon>Dikarya</taxon>
        <taxon>Ascomycota</taxon>
        <taxon>Pezizomycotina</taxon>
        <taxon>Eurotiomycetes</taxon>
        <taxon>Eurotiomycetidae</taxon>
        <taxon>Onygenales</taxon>
        <taxon>Onygenaceae</taxon>
        <taxon>Coccidioides</taxon>
    </lineage>
</organism>
<dbReference type="VEuPathDB" id="FungiDB:CPC735_028460"/>
<accession>C5P7W0</accession>
<evidence type="ECO:0000313" key="2">
    <source>
        <dbReference type="Proteomes" id="UP000009084"/>
    </source>
</evidence>
<comment type="caution">
    <text evidence="1">The sequence shown here is derived from an EMBL/GenBank/DDBJ whole genome shotgun (WGS) entry which is preliminary data.</text>
</comment>
<protein>
    <submittedName>
        <fullName evidence="1">Uncharacterized protein</fullName>
    </submittedName>
</protein>
<proteinExistence type="predicted"/>
<dbReference type="EMBL" id="ACFW01000025">
    <property type="protein sequence ID" value="EER27510.1"/>
    <property type="molecule type" value="Genomic_DNA"/>
</dbReference>
<dbReference type="HOGENOM" id="CLU_1065614_0_0_1"/>
<reference evidence="1 2" key="1">
    <citation type="journal article" date="2009" name="Genome Res.">
        <title>Comparative genomic analyses of the human fungal pathogens Coccidioides and their relatives.</title>
        <authorList>
            <person name="Sharpton T.J."/>
            <person name="Stajich J.E."/>
            <person name="Rounsley S.D."/>
            <person name="Gardner M.J."/>
            <person name="Wortman J.R."/>
            <person name="Jordar V.S."/>
            <person name="Maiti R."/>
            <person name="Kodira C.D."/>
            <person name="Neafsey D.E."/>
            <person name="Zeng Q."/>
            <person name="Hung C.-Y."/>
            <person name="McMahan C."/>
            <person name="Muszewska A."/>
            <person name="Grynberg M."/>
            <person name="Mandel M.A."/>
            <person name="Kellner E.M."/>
            <person name="Barker B.M."/>
            <person name="Galgiani J.N."/>
            <person name="Orbach M.J."/>
            <person name="Kirkland T.N."/>
            <person name="Cole G.T."/>
            <person name="Henn M.R."/>
            <person name="Birren B.W."/>
            <person name="Taylor J.W."/>
        </authorList>
    </citation>
    <scope>NUCLEOTIDE SEQUENCE [LARGE SCALE GENOMIC DNA]</scope>
    <source>
        <strain evidence="2">C735</strain>
    </source>
</reference>
<dbReference type="AlphaFoldDB" id="C5P7W0"/>
<sequence length="308" mass="35064">MDPDHGSITEAYPWSIMKPAVACGKPYFLFEYNVESKAAFCRRVNELMFMRQGKWTQHQARLLNVTWTDGLPAEAMMNRLWFPEHGDEVVEQYILSDPGHVQLRRSCMAFLRKIDPKLLGSRAEAQQACNRLSLNILMRSLIRQKEIKALCVCHPLILQFEFNKVISQIQADGGIFRKVARSGTAKDPVVLISTPQEEKCHDVLPSELPLLLVQAVLAFQRNPDFINHTAYVIRMSGTSVQLASANISVASLERMQQGDTTNQKMEIRQSVWYNTLIPDHQRKLIRLFLALLNQLDACVQIQSATAKK</sequence>
<evidence type="ECO:0000313" key="1">
    <source>
        <dbReference type="EMBL" id="EER27510.1"/>
    </source>
</evidence>
<dbReference type="OrthoDB" id="4198549at2759"/>